<dbReference type="GO" id="GO:0043139">
    <property type="term" value="F:5'-3' DNA helicase activity"/>
    <property type="evidence" value="ECO:0007669"/>
    <property type="project" value="UniProtKB-EC"/>
</dbReference>
<dbReference type="EC" id="5.6.2.3" evidence="11 12"/>
<dbReference type="PROSITE" id="PS51199">
    <property type="entry name" value="SF4_HELICASE"/>
    <property type="match status" value="1"/>
</dbReference>
<keyword evidence="3 12" id="KW-0235">DNA replication</keyword>
<keyword evidence="8 12" id="KW-0238">DNA-binding</keyword>
<dbReference type="SUPFAM" id="SSF48024">
    <property type="entry name" value="N-terminal domain of DnaB helicase"/>
    <property type="match status" value="1"/>
</dbReference>
<dbReference type="PANTHER" id="PTHR30153">
    <property type="entry name" value="REPLICATIVE DNA HELICASE DNAB"/>
    <property type="match status" value="1"/>
</dbReference>
<keyword evidence="6 12" id="KW-0347">Helicase</keyword>
<evidence type="ECO:0000256" key="7">
    <source>
        <dbReference type="ARBA" id="ARBA00022840"/>
    </source>
</evidence>
<keyword evidence="15" id="KW-1185">Reference proteome</keyword>
<evidence type="ECO:0000256" key="12">
    <source>
        <dbReference type="RuleBase" id="RU362085"/>
    </source>
</evidence>
<dbReference type="SUPFAM" id="SSF52540">
    <property type="entry name" value="P-loop containing nucleoside triphosphate hydrolases"/>
    <property type="match status" value="1"/>
</dbReference>
<evidence type="ECO:0000313" key="14">
    <source>
        <dbReference type="EMBL" id="SDC63825.1"/>
    </source>
</evidence>
<dbReference type="NCBIfam" id="TIGR00665">
    <property type="entry name" value="DnaB"/>
    <property type="match status" value="1"/>
</dbReference>
<dbReference type="GO" id="GO:0016887">
    <property type="term" value="F:ATP hydrolysis activity"/>
    <property type="evidence" value="ECO:0007669"/>
    <property type="project" value="RHEA"/>
</dbReference>
<dbReference type="Pfam" id="PF00772">
    <property type="entry name" value="DnaB"/>
    <property type="match status" value="1"/>
</dbReference>
<dbReference type="InterPro" id="IPR036185">
    <property type="entry name" value="DNA_heli_DnaB-like_N_sf"/>
</dbReference>
<proteinExistence type="inferred from homology"/>
<evidence type="ECO:0000256" key="6">
    <source>
        <dbReference type="ARBA" id="ARBA00022806"/>
    </source>
</evidence>
<evidence type="ECO:0000256" key="5">
    <source>
        <dbReference type="ARBA" id="ARBA00022801"/>
    </source>
</evidence>
<dbReference type="InterPro" id="IPR016136">
    <property type="entry name" value="DNA_helicase_N/primase_C"/>
</dbReference>
<dbReference type="InterPro" id="IPR027417">
    <property type="entry name" value="P-loop_NTPase"/>
</dbReference>
<accession>A0A1G6N9L6</accession>
<dbReference type="RefSeq" id="WP_093730858.1">
    <property type="nucleotide sequence ID" value="NZ_FMYW01000012.1"/>
</dbReference>
<dbReference type="PANTHER" id="PTHR30153:SF2">
    <property type="entry name" value="REPLICATIVE DNA HELICASE"/>
    <property type="match status" value="1"/>
</dbReference>
<dbReference type="GO" id="GO:0003677">
    <property type="term" value="F:DNA binding"/>
    <property type="evidence" value="ECO:0007669"/>
    <property type="project" value="UniProtKB-UniRule"/>
</dbReference>
<dbReference type="InterPro" id="IPR007692">
    <property type="entry name" value="DNA_helicase_DnaB"/>
</dbReference>
<dbReference type="Pfam" id="PF03796">
    <property type="entry name" value="DnaB_C"/>
    <property type="match status" value="1"/>
</dbReference>
<reference evidence="15" key="1">
    <citation type="submission" date="2016-10" db="EMBL/GenBank/DDBJ databases">
        <authorList>
            <person name="Varghese N."/>
            <person name="Submissions S."/>
        </authorList>
    </citation>
    <scope>NUCLEOTIDE SEQUENCE [LARGE SCALE GENOMIC DNA]</scope>
    <source>
        <strain evidence="15">DSM 11005</strain>
    </source>
</reference>
<keyword evidence="2 12" id="KW-0639">Primosome</keyword>
<organism evidence="14 15">
    <name type="scientific">Succiniclasticum ruminis</name>
    <dbReference type="NCBI Taxonomy" id="40841"/>
    <lineage>
        <taxon>Bacteria</taxon>
        <taxon>Bacillati</taxon>
        <taxon>Bacillota</taxon>
        <taxon>Negativicutes</taxon>
        <taxon>Acidaminococcales</taxon>
        <taxon>Acidaminococcaceae</taxon>
        <taxon>Succiniclasticum</taxon>
    </lineage>
</organism>
<dbReference type="GO" id="GO:1990077">
    <property type="term" value="C:primosome complex"/>
    <property type="evidence" value="ECO:0007669"/>
    <property type="project" value="UniProtKB-UniRule"/>
</dbReference>
<keyword evidence="9" id="KW-0413">Isomerase</keyword>
<comment type="similarity">
    <text evidence="1 12">Belongs to the helicase family. DnaB subfamily.</text>
</comment>
<dbReference type="GO" id="GO:0006269">
    <property type="term" value="P:DNA replication, synthesis of primer"/>
    <property type="evidence" value="ECO:0007669"/>
    <property type="project" value="UniProtKB-UniRule"/>
</dbReference>
<dbReference type="GO" id="GO:0005524">
    <property type="term" value="F:ATP binding"/>
    <property type="evidence" value="ECO:0007669"/>
    <property type="project" value="UniProtKB-UniRule"/>
</dbReference>
<sequence>MLQNTEIPQNIEAEQSVLCAMMIDNSVIGSVTARLQPTDFYRQTHRIVFQAMMNLYSRNKPVDLITLTAELKHMDQFDAVGGVKFITFLANITPTAVNVEHHAGLVEEASVRRRILETGNGLAAMSCDDTVDTRSLAASARQELERLSSGKRSAGFVSVHDMMTDTMDRMGRRLENGEPVTGLSTGYGDLDRLTGGLQPSDFIILAARPSMGKTALALNITANVALRGAKEGDAPKRVAFYSMEMSRSQLLQRMICTEADVDNDELCPGPDTTGEEQMEVMNRIWPASDKIAGACIYINDTPGLSILEVRDSARQLKNEGGLDLIVIDYLQLMQAPGVRRNVTTNRQYEVSEISRGLKAMARELNVPVLALSQLSRSVELRQVKRPILSDLRESGSLEQDADIVMFLYRENYYKNEEPSRITELNVAKHRNGPTGNINLFFISECTKFVEIPKNIMELQKEN</sequence>
<name>A0A1G6N9L6_9FIRM</name>
<evidence type="ECO:0000256" key="4">
    <source>
        <dbReference type="ARBA" id="ARBA00022741"/>
    </source>
</evidence>
<evidence type="ECO:0000313" key="15">
    <source>
        <dbReference type="Proteomes" id="UP000198943"/>
    </source>
</evidence>
<evidence type="ECO:0000259" key="13">
    <source>
        <dbReference type="PROSITE" id="PS51199"/>
    </source>
</evidence>
<keyword evidence="5 12" id="KW-0378">Hydrolase</keyword>
<dbReference type="EMBL" id="FMYW01000012">
    <property type="protein sequence ID" value="SDC63825.1"/>
    <property type="molecule type" value="Genomic_DNA"/>
</dbReference>
<dbReference type="Gene3D" id="1.10.860.10">
    <property type="entry name" value="DNAb Helicase, Chain A"/>
    <property type="match status" value="1"/>
</dbReference>
<keyword evidence="4 12" id="KW-0547">Nucleotide-binding</keyword>
<gene>
    <name evidence="14" type="ORF">SAMN04487864_11252</name>
</gene>
<dbReference type="GO" id="GO:0005829">
    <property type="term" value="C:cytosol"/>
    <property type="evidence" value="ECO:0007669"/>
    <property type="project" value="TreeGrafter"/>
</dbReference>
<dbReference type="AlphaFoldDB" id="A0A1G6N9L6"/>
<feature type="domain" description="SF4 helicase" evidence="13">
    <location>
        <begin position="176"/>
        <end position="455"/>
    </location>
</feature>
<evidence type="ECO:0000256" key="11">
    <source>
        <dbReference type="NCBIfam" id="TIGR00665"/>
    </source>
</evidence>
<dbReference type="OrthoDB" id="9773982at2"/>
<comment type="function">
    <text evidence="12">The main replicative DNA helicase, it participates in initiation and elongation during chromosome replication. Travels ahead of the DNA replisome, separating dsDNA into templates for DNA synthesis. A processive ATP-dependent 5'-3' DNA helicase it has DNA-dependent ATPase activity.</text>
</comment>
<evidence type="ECO:0000256" key="3">
    <source>
        <dbReference type="ARBA" id="ARBA00022705"/>
    </source>
</evidence>
<evidence type="ECO:0000256" key="2">
    <source>
        <dbReference type="ARBA" id="ARBA00022515"/>
    </source>
</evidence>
<evidence type="ECO:0000256" key="10">
    <source>
        <dbReference type="ARBA" id="ARBA00048954"/>
    </source>
</evidence>
<dbReference type="InterPro" id="IPR007694">
    <property type="entry name" value="DNA_helicase_DnaB-like_C"/>
</dbReference>
<evidence type="ECO:0000256" key="9">
    <source>
        <dbReference type="ARBA" id="ARBA00023235"/>
    </source>
</evidence>
<evidence type="ECO:0000256" key="8">
    <source>
        <dbReference type="ARBA" id="ARBA00023125"/>
    </source>
</evidence>
<evidence type="ECO:0000256" key="1">
    <source>
        <dbReference type="ARBA" id="ARBA00008428"/>
    </source>
</evidence>
<dbReference type="Proteomes" id="UP000198943">
    <property type="component" value="Unassembled WGS sequence"/>
</dbReference>
<dbReference type="InterPro" id="IPR007693">
    <property type="entry name" value="DNA_helicase_DnaB-like_N"/>
</dbReference>
<comment type="catalytic activity">
    <reaction evidence="10 12">
        <text>ATP + H2O = ADP + phosphate + H(+)</text>
        <dbReference type="Rhea" id="RHEA:13065"/>
        <dbReference type="ChEBI" id="CHEBI:15377"/>
        <dbReference type="ChEBI" id="CHEBI:15378"/>
        <dbReference type="ChEBI" id="CHEBI:30616"/>
        <dbReference type="ChEBI" id="CHEBI:43474"/>
        <dbReference type="ChEBI" id="CHEBI:456216"/>
        <dbReference type="EC" id="5.6.2.3"/>
    </reaction>
</comment>
<protein>
    <recommendedName>
        <fullName evidence="11 12">Replicative DNA helicase</fullName>
        <ecNumber evidence="11 12">5.6.2.3</ecNumber>
    </recommendedName>
</protein>
<keyword evidence="7 12" id="KW-0067">ATP-binding</keyword>
<dbReference type="CDD" id="cd00984">
    <property type="entry name" value="DnaB_C"/>
    <property type="match status" value="1"/>
</dbReference>
<dbReference type="Gene3D" id="3.40.50.300">
    <property type="entry name" value="P-loop containing nucleotide triphosphate hydrolases"/>
    <property type="match status" value="1"/>
</dbReference>